<organism evidence="2 3">
    <name type="scientific">Alteromonas sediminis</name>
    <dbReference type="NCBI Taxonomy" id="2259342"/>
    <lineage>
        <taxon>Bacteria</taxon>
        <taxon>Pseudomonadati</taxon>
        <taxon>Pseudomonadota</taxon>
        <taxon>Gammaproteobacteria</taxon>
        <taxon>Alteromonadales</taxon>
        <taxon>Alteromonadaceae</taxon>
        <taxon>Alteromonas/Salinimonas group</taxon>
        <taxon>Alteromonas</taxon>
    </lineage>
</organism>
<dbReference type="EMBL" id="RPOK01000006">
    <property type="protein sequence ID" value="RPJ64925.1"/>
    <property type="molecule type" value="Genomic_DNA"/>
</dbReference>
<accession>A0A3N5Y8W8</accession>
<evidence type="ECO:0000313" key="3">
    <source>
        <dbReference type="Proteomes" id="UP000275281"/>
    </source>
</evidence>
<reference evidence="2 3" key="1">
    <citation type="submission" date="2018-11" db="EMBL/GenBank/DDBJ databases">
        <authorList>
            <person name="Ye M.-Q."/>
            <person name="Du Z.-J."/>
        </authorList>
    </citation>
    <scope>NUCLEOTIDE SEQUENCE [LARGE SCALE GENOMIC DNA]</scope>
    <source>
        <strain evidence="2 3">U0105</strain>
    </source>
</reference>
<gene>
    <name evidence="2" type="ORF">DRW07_16505</name>
</gene>
<name>A0A3N5Y8W8_9ALTE</name>
<protein>
    <submittedName>
        <fullName evidence="2">Uncharacterized protein</fullName>
    </submittedName>
</protein>
<feature type="compositionally biased region" description="Basic and acidic residues" evidence="1">
    <location>
        <begin position="63"/>
        <end position="82"/>
    </location>
</feature>
<sequence>MSNDLLFSVIPRRGTVPVKDASGVTRVAKDGVSERVNEKDQEQKNEKKHADQEAMQKRHGKVIKPEEPEEKKDDDGHLDTYA</sequence>
<proteinExistence type="predicted"/>
<comment type="caution">
    <text evidence="2">The sequence shown here is derived from an EMBL/GenBank/DDBJ whole genome shotgun (WGS) entry which is preliminary data.</text>
</comment>
<dbReference type="RefSeq" id="WP_124029054.1">
    <property type="nucleotide sequence ID" value="NZ_JBHRSN010000013.1"/>
</dbReference>
<evidence type="ECO:0000313" key="2">
    <source>
        <dbReference type="EMBL" id="RPJ64925.1"/>
    </source>
</evidence>
<keyword evidence="3" id="KW-1185">Reference proteome</keyword>
<feature type="compositionally biased region" description="Basic and acidic residues" evidence="1">
    <location>
        <begin position="27"/>
        <end position="56"/>
    </location>
</feature>
<feature type="region of interest" description="Disordered" evidence="1">
    <location>
        <begin position="21"/>
        <end position="82"/>
    </location>
</feature>
<dbReference type="Proteomes" id="UP000275281">
    <property type="component" value="Unassembled WGS sequence"/>
</dbReference>
<dbReference type="AlphaFoldDB" id="A0A3N5Y8W8"/>
<evidence type="ECO:0000256" key="1">
    <source>
        <dbReference type="SAM" id="MobiDB-lite"/>
    </source>
</evidence>
<dbReference type="OrthoDB" id="6388981at2"/>